<organism evidence="1 2">
    <name type="scientific">Staphylococcus epidermidis</name>
    <dbReference type="NCBI Taxonomy" id="1282"/>
    <lineage>
        <taxon>Bacteria</taxon>
        <taxon>Bacillati</taxon>
        <taxon>Bacillota</taxon>
        <taxon>Bacilli</taxon>
        <taxon>Bacillales</taxon>
        <taxon>Staphylococcaceae</taxon>
        <taxon>Staphylococcus</taxon>
    </lineage>
</organism>
<gene>
    <name evidence="1" type="ORF">CTJ08_11990</name>
</gene>
<name>A0AAE5QV19_STAEP</name>
<dbReference type="AlphaFoldDB" id="A0AAE5QV19"/>
<evidence type="ECO:0000313" key="1">
    <source>
        <dbReference type="EMBL" id="PIH09250.1"/>
    </source>
</evidence>
<evidence type="ECO:0000313" key="2">
    <source>
        <dbReference type="Proteomes" id="UP000228502"/>
    </source>
</evidence>
<dbReference type="RefSeq" id="WP_099800584.1">
    <property type="nucleotide sequence ID" value="NZ_PEJI01000001.1"/>
</dbReference>
<proteinExistence type="predicted"/>
<accession>A0AAE5QV19</accession>
<evidence type="ECO:0008006" key="3">
    <source>
        <dbReference type="Google" id="ProtNLM"/>
    </source>
</evidence>
<protein>
    <recommendedName>
        <fullName evidence="3">AP2 domain-containing protein</fullName>
    </recommendedName>
</protein>
<sequence length="215" mass="25100">MTRGIDMTGVNFNGCKVLKRKGTNKDKKITWLCECYCGNLFVTTGKSIRNNTVKSCGCLKQETLSKCRKNNKTHGDTGSELYNIWRGIKKRCRKPNAHNYKWYGKRGIDVCDEWYNSYSKFKEWAKTNGYEEGSSIDRINVNGNYEPNNCRWVDMKTQQRNRRNNVKVKYKGRNRTLAEISEMTGLSQSLINYRYKHGVDFDAPKRTIKESDLKE</sequence>
<comment type="caution">
    <text evidence="1">The sequence shown here is derived from an EMBL/GenBank/DDBJ whole genome shotgun (WGS) entry which is preliminary data.</text>
</comment>
<reference evidence="1 2" key="1">
    <citation type="submission" date="2017-10" db="EMBL/GenBank/DDBJ databases">
        <title>genome sequences of Staph epi in chlorhexidine trial.</title>
        <authorList>
            <person name="Greninger A.L."/>
            <person name="Addetia A."/>
            <person name="Qin X."/>
            <person name="Zerr D."/>
        </authorList>
    </citation>
    <scope>NUCLEOTIDE SEQUENCE [LARGE SCALE GENOMIC DNA]</scope>
    <source>
        <strain evidence="1 2">SCH-17</strain>
    </source>
</reference>
<dbReference type="EMBL" id="PEJG01000023">
    <property type="protein sequence ID" value="PIH09250.1"/>
    <property type="molecule type" value="Genomic_DNA"/>
</dbReference>
<dbReference type="Proteomes" id="UP000228502">
    <property type="component" value="Unassembled WGS sequence"/>
</dbReference>